<dbReference type="Proteomes" id="UP001155660">
    <property type="component" value="Chromosome A6"/>
</dbReference>
<protein>
    <submittedName>
        <fullName evidence="3">LOW QUALITY PROTEIN: disks large-associated protein 4-like</fullName>
    </submittedName>
</protein>
<feature type="compositionally biased region" description="Basic and acidic residues" evidence="2">
    <location>
        <begin position="684"/>
        <end position="693"/>
    </location>
</feature>
<organism evidence="3">
    <name type="scientific">Cyprinus carpio</name>
    <name type="common">Common carp</name>
    <dbReference type="NCBI Taxonomy" id="7962"/>
    <lineage>
        <taxon>Eukaryota</taxon>
        <taxon>Metazoa</taxon>
        <taxon>Chordata</taxon>
        <taxon>Craniata</taxon>
        <taxon>Vertebrata</taxon>
        <taxon>Euteleostomi</taxon>
        <taxon>Actinopterygii</taxon>
        <taxon>Neopterygii</taxon>
        <taxon>Teleostei</taxon>
        <taxon>Ostariophysi</taxon>
        <taxon>Cypriniformes</taxon>
        <taxon>Cyprinidae</taxon>
        <taxon>Cyprininae</taxon>
        <taxon>Cyprinus</taxon>
    </lineage>
</organism>
<name>A0A9Q9Y4I7_CYPCA</name>
<evidence type="ECO:0000256" key="1">
    <source>
        <dbReference type="ARBA" id="ARBA00008839"/>
    </source>
</evidence>
<dbReference type="GO" id="GO:0060090">
    <property type="term" value="F:molecular adaptor activity"/>
    <property type="evidence" value="ECO:0007669"/>
    <property type="project" value="TreeGrafter"/>
</dbReference>
<dbReference type="InterPro" id="IPR005026">
    <property type="entry name" value="SAPAP"/>
</dbReference>
<feature type="compositionally biased region" description="Polar residues" evidence="2">
    <location>
        <begin position="1104"/>
        <end position="1116"/>
    </location>
</feature>
<feature type="compositionally biased region" description="Low complexity" evidence="2">
    <location>
        <begin position="884"/>
        <end position="904"/>
    </location>
</feature>
<feature type="region of interest" description="Disordered" evidence="2">
    <location>
        <begin position="409"/>
        <end position="429"/>
    </location>
</feature>
<feature type="compositionally biased region" description="Polar residues" evidence="2">
    <location>
        <begin position="822"/>
        <end position="835"/>
    </location>
</feature>
<dbReference type="PANTHER" id="PTHR12353:SF19">
    <property type="entry name" value="DISKS LARGE-ASSOCIATED PROTEIN 4"/>
    <property type="match status" value="1"/>
</dbReference>
<feature type="compositionally biased region" description="Polar residues" evidence="2">
    <location>
        <begin position="671"/>
        <end position="680"/>
    </location>
</feature>
<dbReference type="GeneID" id="109053414"/>
<evidence type="ECO:0000256" key="2">
    <source>
        <dbReference type="SAM" id="MobiDB-lite"/>
    </source>
</evidence>
<reference evidence="3" key="1">
    <citation type="submission" date="2025-08" db="UniProtKB">
        <authorList>
            <consortium name="RefSeq"/>
        </authorList>
    </citation>
    <scope>IDENTIFICATION</scope>
    <source>
        <tissue evidence="3">Muscle</tissue>
    </source>
</reference>
<proteinExistence type="inferred from homology"/>
<feature type="compositionally biased region" description="Basic and acidic residues" evidence="2">
    <location>
        <begin position="230"/>
        <end position="250"/>
    </location>
</feature>
<comment type="similarity">
    <text evidence="1">Belongs to the SAPAP family.</text>
</comment>
<feature type="region of interest" description="Disordered" evidence="2">
    <location>
        <begin position="1"/>
        <end position="28"/>
    </location>
</feature>
<feature type="region of interest" description="Disordered" evidence="2">
    <location>
        <begin position="808"/>
        <end position="934"/>
    </location>
</feature>
<accession>A0A9Q9Y4I7</accession>
<feature type="compositionally biased region" description="Polar residues" evidence="2">
    <location>
        <begin position="845"/>
        <end position="861"/>
    </location>
</feature>
<feature type="region of interest" description="Disordered" evidence="2">
    <location>
        <begin position="1049"/>
        <end position="1128"/>
    </location>
</feature>
<gene>
    <name evidence="3" type="primary">LOC109053414</name>
</gene>
<dbReference type="SMR" id="A0A9Q9Y4I7"/>
<feature type="region of interest" description="Disordered" evidence="2">
    <location>
        <begin position="740"/>
        <end position="759"/>
    </location>
</feature>
<feature type="compositionally biased region" description="Basic and acidic residues" evidence="2">
    <location>
        <begin position="1076"/>
        <end position="1094"/>
    </location>
</feature>
<feature type="compositionally biased region" description="Polar residues" evidence="2">
    <location>
        <begin position="216"/>
        <end position="225"/>
    </location>
</feature>
<dbReference type="Pfam" id="PF03359">
    <property type="entry name" value="GKAP"/>
    <property type="match status" value="1"/>
</dbReference>
<feature type="region of interest" description="Disordered" evidence="2">
    <location>
        <begin position="216"/>
        <end position="269"/>
    </location>
</feature>
<dbReference type="AlphaFoldDB" id="A0A9Q9Y4I7"/>
<feature type="compositionally biased region" description="Low complexity" evidence="2">
    <location>
        <begin position="622"/>
        <end position="639"/>
    </location>
</feature>
<dbReference type="OrthoDB" id="10036956at2759"/>
<dbReference type="RefSeq" id="XP_042613504.1">
    <property type="nucleotide sequence ID" value="XM_042757570.1"/>
</dbReference>
<feature type="compositionally biased region" description="Basic and acidic residues" evidence="2">
    <location>
        <begin position="1049"/>
        <end position="1058"/>
    </location>
</feature>
<dbReference type="GO" id="GO:0099572">
    <property type="term" value="C:postsynaptic specialization"/>
    <property type="evidence" value="ECO:0007669"/>
    <property type="project" value="TreeGrafter"/>
</dbReference>
<feature type="compositionally biased region" description="Polar residues" evidence="2">
    <location>
        <begin position="869"/>
        <end position="883"/>
    </location>
</feature>
<feature type="region of interest" description="Disordered" evidence="2">
    <location>
        <begin position="615"/>
        <end position="639"/>
    </location>
</feature>
<dbReference type="PANTHER" id="PTHR12353">
    <property type="entry name" value="DISKS LARGE-ASSOCIATED PROTEIN DAP SAP90/PSD-95-ASSOCIATED PROTEIN"/>
    <property type="match status" value="1"/>
</dbReference>
<evidence type="ECO:0000313" key="3">
    <source>
        <dbReference type="RefSeq" id="XP_042613504.1"/>
    </source>
</evidence>
<dbReference type="GO" id="GO:0098978">
    <property type="term" value="C:glutamatergic synapse"/>
    <property type="evidence" value="ECO:0007669"/>
    <property type="project" value="TreeGrafter"/>
</dbReference>
<feature type="region of interest" description="Disordered" evidence="2">
    <location>
        <begin position="442"/>
        <end position="475"/>
    </location>
</feature>
<sequence length="1128" mass="122768">MKGYTPQRTRHLSNCEPPRSPSHLDPLYPLSTSSTLSHTPFLLPAAMDHYGALDPHHFSPSPSPGGLPPDCLMPHNNQLSSSSTFPRIHYNSHFDQGDFGHAADSIGGISSGTLGTSMSMGMGLGVGRTAMITSGSATISGAGKMNRLPPNLLDQFEKQLPGQQDGFSTLQFHRSTAVTTTKQQQQQRTDVSGGIICLFVYFVKLFAKSQSLENSTIRGNMNGRNSRSSSSDDKHHRSKSKDRAKSEATAKRRPRSNMSGYWSSDDLDSDISNYRNPKAMMTLGRQAVGSGPGPGGQVASRYFMQGYSTMSEHMLKSSKSNSDVKHQGLPALPGPGGSGGGGGGVGGGRGQMFDGNFGKGGPWSTLTLGPTRQLCQKGSATLDRTLLKSKSVQQDMGCHFLQVHGRMPSTGDWTGTLGRSGPMGEIPCRRMRSGSYVKAMADLEDSDDSDGSPKPSPKSTARRQSYLRATQQSLSDQFPSRNRLLDYSMLQGDLEALWSPLHSISTLQQIGRSVSCLPSLREFSGNRSLDNLDCIGGSPPFPNWDDDDFSQGCSTLGRGSCISQVRDMELSQHYRDELEDMHPRSRCSDPPDMPMPTCFRSRSHSYLRAIQAGCSQDDDSASMDSDSPPPTTTTTVRTYSNSTVSTCMTSCKRVAPPPVPPRTTSKPFISVTVQSSTESAQDCYPDHNDRKSEVNSQSGRSNSSDSLDSLAKGSRPQLPVAPPREPQIPAAVVISPNPLRESHHEQLKGDACAADERPVDPVPRRKLSSIGIQVDCLQEIQAKVETPPLARFQSIGVQVEDGWTFSRSSSMASRQETDSDTQDLSLTSLTFPSNSKHTEKKVMVNSASQSVDSPPQLSLDNGNHDNDVAVTTSGPSRQILTNRSTTQSSSSSFSESLDPALDPSSLPPPEPWLEAGTDGERGPRPAADGVHRGHGCRRDGHWFLKLLQAETGRMEGWCSQMEKETSEHQLSEEVLGKVRSAVGCAQLLMSQKFQQFRGLCEQNLNVNANPRPTAQDLAGFWDLLQLSIEDISLKFDELYHLKSNDWKLEGDSPEKQENQKQAPPVPKKPGKSKAALGREKSNDTVDKQRQEARKRLMAAKRAQSVKQNSTTESTDSIEIYVPEAQTRL</sequence>
<feature type="compositionally biased region" description="Low complexity" evidence="2">
    <location>
        <begin position="694"/>
        <end position="710"/>
    </location>
</feature>
<feature type="region of interest" description="Disordered" evidence="2">
    <location>
        <begin position="671"/>
        <end position="727"/>
    </location>
</feature>
<dbReference type="KEGG" id="ccar:109053414"/>
<dbReference type="GO" id="GO:0023052">
    <property type="term" value="P:signaling"/>
    <property type="evidence" value="ECO:0007669"/>
    <property type="project" value="InterPro"/>
</dbReference>